<name>A0ABW4JW37_9HYPH</name>
<evidence type="ECO:0000256" key="1">
    <source>
        <dbReference type="SAM" id="MobiDB-lite"/>
    </source>
</evidence>
<keyword evidence="4" id="KW-1185">Reference proteome</keyword>
<dbReference type="EMBL" id="JBHUFA010000004">
    <property type="protein sequence ID" value="MFD1696372.1"/>
    <property type="molecule type" value="Genomic_DNA"/>
</dbReference>
<dbReference type="RefSeq" id="WP_208998777.1">
    <property type="nucleotide sequence ID" value="NZ_JBHUFA010000004.1"/>
</dbReference>
<keyword evidence="2" id="KW-0732">Signal</keyword>
<dbReference type="InterPro" id="IPR009560">
    <property type="entry name" value="DUF1176"/>
</dbReference>
<organism evidence="3 4">
    <name type="scientific">Roseibium aestuarii</name>
    <dbReference type="NCBI Taxonomy" id="2600299"/>
    <lineage>
        <taxon>Bacteria</taxon>
        <taxon>Pseudomonadati</taxon>
        <taxon>Pseudomonadota</taxon>
        <taxon>Alphaproteobacteria</taxon>
        <taxon>Hyphomicrobiales</taxon>
        <taxon>Stappiaceae</taxon>
        <taxon>Roseibium</taxon>
    </lineage>
</organism>
<evidence type="ECO:0000256" key="2">
    <source>
        <dbReference type="SAM" id="SignalP"/>
    </source>
</evidence>
<reference evidence="4" key="1">
    <citation type="journal article" date="2019" name="Int. J. Syst. Evol. Microbiol.">
        <title>The Global Catalogue of Microorganisms (GCM) 10K type strain sequencing project: providing services to taxonomists for standard genome sequencing and annotation.</title>
        <authorList>
            <consortium name="The Broad Institute Genomics Platform"/>
            <consortium name="The Broad Institute Genome Sequencing Center for Infectious Disease"/>
            <person name="Wu L."/>
            <person name="Ma J."/>
        </authorList>
    </citation>
    <scope>NUCLEOTIDE SEQUENCE [LARGE SCALE GENOMIC DNA]</scope>
    <source>
        <strain evidence="4">JCM 3369</strain>
    </source>
</reference>
<evidence type="ECO:0000313" key="3">
    <source>
        <dbReference type="EMBL" id="MFD1696372.1"/>
    </source>
</evidence>
<dbReference type="Gene3D" id="2.60.40.1880">
    <property type="entry name" value="Invasion associated locus B (IalB) protein"/>
    <property type="match status" value="1"/>
</dbReference>
<protein>
    <submittedName>
        <fullName evidence="3">DUF1176 domain-containing protein</fullName>
    </submittedName>
</protein>
<feature type="region of interest" description="Disordered" evidence="1">
    <location>
        <begin position="23"/>
        <end position="107"/>
    </location>
</feature>
<dbReference type="Proteomes" id="UP001597327">
    <property type="component" value="Unassembled WGS sequence"/>
</dbReference>
<comment type="caution">
    <text evidence="3">The sequence shown here is derived from an EMBL/GenBank/DDBJ whole genome shotgun (WGS) entry which is preliminary data.</text>
</comment>
<accession>A0ABW4JW37</accession>
<sequence>MTPRRPLRPLLLAAALLCGVSAAQAKDIRPPVPATNPATGKLPEGTSPSPRANPAGGETSPRAPGAGNQPGNHAGVPAASVASGTSSTKATTAAAASPSSATPAVLRPRTMPSFDRWSVACTNSGLCTASALIRDRSVWLDLRIVRNWPAEAPALVRITANAALNGDKALKLWIDGKAVDEIQVAQLRESQAAITAPLGFRPLGGEGFWYPAGPATDTLLRAMVAGKTLRMDLPIGEETVSLQIPLKGLMASLSWLDDQQRRTGTTSAIQTKGEALAQDAPHALPIVDPATLPPAIAAAWDANRFCSDVDPGIFPNLDAVAAPLDDKLTLYLLPCGAPGAYNAAYVALLAGADGKTRQLSFARMSDQGPVAMDLLYNLHWDAPSLELDSLFRGSGIGDCGVWSRWRWTGSAFALTEEASRSTCDGQETPLSEWGRIWPPATESN</sequence>
<evidence type="ECO:0000313" key="4">
    <source>
        <dbReference type="Proteomes" id="UP001597327"/>
    </source>
</evidence>
<dbReference type="Pfam" id="PF06674">
    <property type="entry name" value="DUF1176"/>
    <property type="match status" value="1"/>
</dbReference>
<feature type="chain" id="PRO_5046951645" evidence="2">
    <location>
        <begin position="26"/>
        <end position="444"/>
    </location>
</feature>
<dbReference type="InterPro" id="IPR038696">
    <property type="entry name" value="IalB_sf"/>
</dbReference>
<feature type="compositionally biased region" description="Low complexity" evidence="1">
    <location>
        <begin position="74"/>
        <end position="105"/>
    </location>
</feature>
<gene>
    <name evidence="3" type="ORF">ACFSC7_12655</name>
</gene>
<proteinExistence type="predicted"/>
<feature type="signal peptide" evidence="2">
    <location>
        <begin position="1"/>
        <end position="25"/>
    </location>
</feature>